<organism evidence="2">
    <name type="scientific">Mus musculus</name>
    <name type="common">Mouse</name>
    <dbReference type="NCBI Taxonomy" id="10090"/>
    <lineage>
        <taxon>Eukaryota</taxon>
        <taxon>Metazoa</taxon>
        <taxon>Chordata</taxon>
        <taxon>Craniata</taxon>
        <taxon>Vertebrata</taxon>
        <taxon>Euteleostomi</taxon>
        <taxon>Mammalia</taxon>
        <taxon>Eutheria</taxon>
        <taxon>Euarchontoglires</taxon>
        <taxon>Glires</taxon>
        <taxon>Rodentia</taxon>
        <taxon>Myomorpha</taxon>
        <taxon>Muroidea</taxon>
        <taxon>Muridae</taxon>
        <taxon>Murinae</taxon>
        <taxon>Mus</taxon>
        <taxon>Mus</taxon>
    </lineage>
</organism>
<sequence length="94" mass="11094">MYSYLSHTQRPLTYFLGCFALRRDVLHSLQAGLALLESTDHFDFPSQSTQDYRCIPLCLVLCVCVYIFALLFQLLYLKIPSYIIHRDLYLYDDM</sequence>
<keyword evidence="1" id="KW-1133">Transmembrane helix</keyword>
<protein>
    <submittedName>
        <fullName evidence="2">Uncharacterized protein</fullName>
    </submittedName>
</protein>
<gene>
    <name evidence="3" type="primary">9830163H01Rik</name>
</gene>
<dbReference type="AGR" id="MGI:3041213"/>
<evidence type="ECO:0000256" key="1">
    <source>
        <dbReference type="SAM" id="Phobius"/>
    </source>
</evidence>
<dbReference type="EMBL" id="AY512930">
    <property type="protein sequence ID" value="AAR87801.1"/>
    <property type="molecule type" value="mRNA"/>
</dbReference>
<accession>Q6R5F2</accession>
<evidence type="ECO:0000313" key="2">
    <source>
        <dbReference type="EMBL" id="AAR87801.1"/>
    </source>
</evidence>
<dbReference type="MGI" id="MGI:3041213">
    <property type="gene designation" value="9830163H01Rik"/>
</dbReference>
<dbReference type="AlphaFoldDB" id="Q6R5F2"/>
<name>Q6R5F2_MOUSE</name>
<evidence type="ECO:0000313" key="3">
    <source>
        <dbReference type="MGI" id="MGI:3041213"/>
    </source>
</evidence>
<keyword evidence="1" id="KW-0812">Transmembrane</keyword>
<proteinExistence type="evidence at transcript level"/>
<feature type="transmembrane region" description="Helical" evidence="1">
    <location>
        <begin position="54"/>
        <end position="77"/>
    </location>
</feature>
<reference evidence="2" key="1">
    <citation type="journal article" date="2003" name="PLoS Biol.">
        <title>Transcriptome analysis of mouse stem cells and early embryos.</title>
        <authorList>
            <person name="Sharov A.A."/>
            <person name="Piao Y."/>
            <person name="Matoba R."/>
            <person name="Dudekula D.B."/>
            <person name="Qian Y."/>
            <person name="VanBuren V."/>
            <person name="Falco G."/>
            <person name="Martin P.R."/>
            <person name="Stagg C.A."/>
            <person name="Bassey U.C."/>
            <person name="Wang Y."/>
            <person name="Carter M.G."/>
            <person name="Hamatani T."/>
            <person name="Aiba K."/>
            <person name="Akutsu H."/>
            <person name="Sharova L."/>
            <person name="Tanaka T.S."/>
            <person name="Kimber W.L."/>
            <person name="Yoshikawa T."/>
            <person name="Jaradat S.A."/>
            <person name="Pantano S."/>
            <person name="Nagaraja R."/>
            <person name="Boheler K.R."/>
            <person name="Taub D."/>
            <person name="Hodes R.J."/>
            <person name="Longo D.L."/>
            <person name="Schlessinger D."/>
            <person name="Keller J."/>
            <person name="Klotz E."/>
            <person name="Kelsoe G."/>
            <person name="Umezawa A."/>
            <person name="Vescovi A.L."/>
            <person name="Rossant J."/>
            <person name="Kunath T."/>
            <person name="Hogan B.L.M."/>
            <person name="Curci A."/>
            <person name="D'Urso M."/>
            <person name="Kelso J."/>
            <person name="Hide W."/>
            <person name="Ko M.S.H."/>
        </authorList>
    </citation>
    <scope>NUCLEOTIDE SEQUENCE</scope>
    <source>
        <strain evidence="2">129/Sv x 129/Sv-CP</strain>
    </source>
</reference>
<keyword evidence="1" id="KW-0472">Membrane</keyword>